<comment type="subcellular location">
    <subcellularLocation>
        <location evidence="1 9">Cell inner membrane</location>
        <topology evidence="1 9">Multi-pass membrane protein</topology>
    </subcellularLocation>
</comment>
<feature type="transmembrane region" description="Helical" evidence="9">
    <location>
        <begin position="138"/>
        <end position="160"/>
    </location>
</feature>
<proteinExistence type="inferred from homology"/>
<keyword evidence="6 9" id="KW-1133">Transmembrane helix</keyword>
<reference evidence="12 13" key="1">
    <citation type="submission" date="2018-05" db="EMBL/GenBank/DDBJ databases">
        <title>Genomic Encyclopedia of Type Strains, Phase IV (KMG-V): Genome sequencing to study the core and pangenomes of soil and plant-associated prokaryotes.</title>
        <authorList>
            <person name="Whitman W."/>
        </authorList>
    </citation>
    <scope>NUCLEOTIDE SEQUENCE [LARGE SCALE GENOMIC DNA]</scope>
    <source>
        <strain evidence="12 13">SLV-132</strain>
    </source>
</reference>
<dbReference type="GeneID" id="98343388"/>
<keyword evidence="5 9" id="KW-0812">Transmembrane</keyword>
<accession>A0A316FMR1</accession>
<keyword evidence="7 9" id="KW-0472">Membrane</keyword>
<dbReference type="Proteomes" id="UP000245754">
    <property type="component" value="Unassembled WGS sequence"/>
</dbReference>
<evidence type="ECO:0000259" key="11">
    <source>
        <dbReference type="Pfam" id="PF04290"/>
    </source>
</evidence>
<comment type="similarity">
    <text evidence="8 9">Belongs to the TRAP transporter small permease family.</text>
</comment>
<feature type="compositionally biased region" description="Polar residues" evidence="10">
    <location>
        <begin position="210"/>
        <end position="220"/>
    </location>
</feature>
<evidence type="ECO:0000256" key="3">
    <source>
        <dbReference type="ARBA" id="ARBA00022475"/>
    </source>
</evidence>
<evidence type="ECO:0000256" key="7">
    <source>
        <dbReference type="ARBA" id="ARBA00023136"/>
    </source>
</evidence>
<dbReference type="InterPro" id="IPR055348">
    <property type="entry name" value="DctQ"/>
</dbReference>
<feature type="region of interest" description="Disordered" evidence="10">
    <location>
        <begin position="192"/>
        <end position="220"/>
    </location>
</feature>
<sequence>MQTLLLGIDKISTLVGQAASWLIVGLTLMISYEVFSRYALGTPHAWVFDASNMLYGALFMLGGAYTLAKRGHVRGDILYGFLQPRAQAAIDLVLYLLFFFPGVIALAWAGLDFFQVSLAQNEHSSIAADGPPIYPFKAVIPVAGALLLLQGVAEVIRCVLCLMDGDWPRREEDVEEVDVDKLKQMVGKEEVLASAADTSADTSAVRAPGTKTSALESNPR</sequence>
<dbReference type="InterPro" id="IPR007387">
    <property type="entry name" value="TRAP_DctQ"/>
</dbReference>
<feature type="transmembrane region" description="Helical" evidence="9">
    <location>
        <begin position="52"/>
        <end position="68"/>
    </location>
</feature>
<feature type="transmembrane region" description="Helical" evidence="9">
    <location>
        <begin position="12"/>
        <end position="32"/>
    </location>
</feature>
<protein>
    <recommendedName>
        <fullName evidence="9">TRAP transporter small permease protein</fullName>
    </recommendedName>
</protein>
<evidence type="ECO:0000256" key="2">
    <source>
        <dbReference type="ARBA" id="ARBA00022448"/>
    </source>
</evidence>
<name>A0A316FMR1_9BURK</name>
<evidence type="ECO:0000256" key="9">
    <source>
        <dbReference type="RuleBase" id="RU369079"/>
    </source>
</evidence>
<evidence type="ECO:0000313" key="13">
    <source>
        <dbReference type="Proteomes" id="UP000245754"/>
    </source>
</evidence>
<evidence type="ECO:0000256" key="1">
    <source>
        <dbReference type="ARBA" id="ARBA00004429"/>
    </source>
</evidence>
<comment type="function">
    <text evidence="9">Part of the tripartite ATP-independent periplasmic (TRAP) transport system.</text>
</comment>
<evidence type="ECO:0000256" key="10">
    <source>
        <dbReference type="SAM" id="MobiDB-lite"/>
    </source>
</evidence>
<dbReference type="RefSeq" id="WP_109582487.1">
    <property type="nucleotide sequence ID" value="NZ_CAJPUX010000006.1"/>
</dbReference>
<organism evidence="12 13">
    <name type="scientific">Cupriavidus plantarum</name>
    <dbReference type="NCBI Taxonomy" id="942865"/>
    <lineage>
        <taxon>Bacteria</taxon>
        <taxon>Pseudomonadati</taxon>
        <taxon>Pseudomonadota</taxon>
        <taxon>Betaproteobacteria</taxon>
        <taxon>Burkholderiales</taxon>
        <taxon>Burkholderiaceae</taxon>
        <taxon>Cupriavidus</taxon>
    </lineage>
</organism>
<evidence type="ECO:0000256" key="5">
    <source>
        <dbReference type="ARBA" id="ARBA00022692"/>
    </source>
</evidence>
<comment type="caution">
    <text evidence="12">The sequence shown here is derived from an EMBL/GenBank/DDBJ whole genome shotgun (WGS) entry which is preliminary data.</text>
</comment>
<feature type="domain" description="Tripartite ATP-independent periplasmic transporters DctQ component" evidence="11">
    <location>
        <begin position="26"/>
        <end position="159"/>
    </location>
</feature>
<dbReference type="GO" id="GO:0022857">
    <property type="term" value="F:transmembrane transporter activity"/>
    <property type="evidence" value="ECO:0007669"/>
    <property type="project" value="UniProtKB-UniRule"/>
</dbReference>
<gene>
    <name evidence="12" type="ORF">C7419_1012862</name>
</gene>
<dbReference type="Pfam" id="PF04290">
    <property type="entry name" value="DctQ"/>
    <property type="match status" value="1"/>
</dbReference>
<dbReference type="EMBL" id="QGGT01000001">
    <property type="protein sequence ID" value="PWK38960.1"/>
    <property type="molecule type" value="Genomic_DNA"/>
</dbReference>
<feature type="compositionally biased region" description="Low complexity" evidence="10">
    <location>
        <begin position="193"/>
        <end position="204"/>
    </location>
</feature>
<evidence type="ECO:0000313" key="12">
    <source>
        <dbReference type="EMBL" id="PWK38960.1"/>
    </source>
</evidence>
<dbReference type="PANTHER" id="PTHR35011:SF4">
    <property type="entry name" value="SLL1102 PROTEIN"/>
    <property type="match status" value="1"/>
</dbReference>
<dbReference type="PANTHER" id="PTHR35011">
    <property type="entry name" value="2,3-DIKETO-L-GULONATE TRAP TRANSPORTER SMALL PERMEASE PROTEIN YIAM"/>
    <property type="match status" value="1"/>
</dbReference>
<dbReference type="GO" id="GO:0005886">
    <property type="term" value="C:plasma membrane"/>
    <property type="evidence" value="ECO:0007669"/>
    <property type="project" value="UniProtKB-SubCell"/>
</dbReference>
<evidence type="ECO:0000256" key="6">
    <source>
        <dbReference type="ARBA" id="ARBA00022989"/>
    </source>
</evidence>
<keyword evidence="13" id="KW-1185">Reference proteome</keyword>
<keyword evidence="3" id="KW-1003">Cell membrane</keyword>
<keyword evidence="4 9" id="KW-0997">Cell inner membrane</keyword>
<comment type="subunit">
    <text evidence="9">The complex comprises the extracytoplasmic solute receptor protein and the two transmembrane proteins.</text>
</comment>
<keyword evidence="2 9" id="KW-0813">Transport</keyword>
<feature type="transmembrane region" description="Helical" evidence="9">
    <location>
        <begin position="89"/>
        <end position="111"/>
    </location>
</feature>
<dbReference type="AlphaFoldDB" id="A0A316FMR1"/>
<evidence type="ECO:0000256" key="8">
    <source>
        <dbReference type="ARBA" id="ARBA00038436"/>
    </source>
</evidence>
<evidence type="ECO:0000256" key="4">
    <source>
        <dbReference type="ARBA" id="ARBA00022519"/>
    </source>
</evidence>